<feature type="region of interest" description="Disordered" evidence="1">
    <location>
        <begin position="1"/>
        <end position="53"/>
    </location>
</feature>
<dbReference type="GO" id="GO:0032259">
    <property type="term" value="P:methylation"/>
    <property type="evidence" value="ECO:0007669"/>
    <property type="project" value="UniProtKB-KW"/>
</dbReference>
<dbReference type="Gene3D" id="3.40.50.150">
    <property type="entry name" value="Vaccinia Virus protein VP39"/>
    <property type="match status" value="1"/>
</dbReference>
<reference evidence="2 3" key="1">
    <citation type="journal article" date="2016" name="Nat. Commun.">
        <title>Ectomycorrhizal ecology is imprinted in the genome of the dominant symbiotic fungus Cenococcum geophilum.</title>
        <authorList>
            <consortium name="DOE Joint Genome Institute"/>
            <person name="Peter M."/>
            <person name="Kohler A."/>
            <person name="Ohm R.A."/>
            <person name="Kuo A."/>
            <person name="Krutzmann J."/>
            <person name="Morin E."/>
            <person name="Arend M."/>
            <person name="Barry K.W."/>
            <person name="Binder M."/>
            <person name="Choi C."/>
            <person name="Clum A."/>
            <person name="Copeland A."/>
            <person name="Grisel N."/>
            <person name="Haridas S."/>
            <person name="Kipfer T."/>
            <person name="LaButti K."/>
            <person name="Lindquist E."/>
            <person name="Lipzen A."/>
            <person name="Maire R."/>
            <person name="Meier B."/>
            <person name="Mihaltcheva S."/>
            <person name="Molinier V."/>
            <person name="Murat C."/>
            <person name="Poggeler S."/>
            <person name="Quandt C.A."/>
            <person name="Sperisen C."/>
            <person name="Tritt A."/>
            <person name="Tisserant E."/>
            <person name="Crous P.W."/>
            <person name="Henrissat B."/>
            <person name="Nehls U."/>
            <person name="Egli S."/>
            <person name="Spatafora J.W."/>
            <person name="Grigoriev I.V."/>
            <person name="Martin F.M."/>
        </authorList>
    </citation>
    <scope>NUCLEOTIDE SEQUENCE [LARGE SCALE GENOMIC DNA]</scope>
    <source>
        <strain evidence="2 3">CBS 207.34</strain>
    </source>
</reference>
<keyword evidence="3" id="KW-1185">Reference proteome</keyword>
<dbReference type="PANTHER" id="PTHR43591">
    <property type="entry name" value="METHYLTRANSFERASE"/>
    <property type="match status" value="1"/>
</dbReference>
<dbReference type="SUPFAM" id="SSF53335">
    <property type="entry name" value="S-adenosyl-L-methionine-dependent methyltransferases"/>
    <property type="match status" value="1"/>
</dbReference>
<dbReference type="Proteomes" id="UP000250140">
    <property type="component" value="Unassembled WGS sequence"/>
</dbReference>
<dbReference type="PANTHER" id="PTHR43591:SF24">
    <property type="entry name" value="2-METHOXY-6-POLYPRENYL-1,4-BENZOQUINOL METHYLASE, MITOCHONDRIAL"/>
    <property type="match status" value="1"/>
</dbReference>
<name>A0A8E2JQR9_9PEZI</name>
<dbReference type="CDD" id="cd02440">
    <property type="entry name" value="AdoMet_MTases"/>
    <property type="match status" value="1"/>
</dbReference>
<dbReference type="Pfam" id="PF13489">
    <property type="entry name" value="Methyltransf_23"/>
    <property type="match status" value="1"/>
</dbReference>
<protein>
    <submittedName>
        <fullName evidence="2">Methyltransferase</fullName>
    </submittedName>
</protein>
<keyword evidence="2" id="KW-0808">Transferase</keyword>
<evidence type="ECO:0000313" key="2">
    <source>
        <dbReference type="EMBL" id="OCL05629.1"/>
    </source>
</evidence>
<dbReference type="InterPro" id="IPR029063">
    <property type="entry name" value="SAM-dependent_MTases_sf"/>
</dbReference>
<dbReference type="OrthoDB" id="2013972at2759"/>
<evidence type="ECO:0000313" key="3">
    <source>
        <dbReference type="Proteomes" id="UP000250140"/>
    </source>
</evidence>
<gene>
    <name evidence="2" type="ORF">AOQ84DRAFT_441368</name>
</gene>
<dbReference type="AlphaFoldDB" id="A0A8E2JQR9"/>
<dbReference type="EMBL" id="KV750247">
    <property type="protein sequence ID" value="OCL05629.1"/>
    <property type="molecule type" value="Genomic_DNA"/>
</dbReference>
<accession>A0A8E2JQR9</accession>
<proteinExistence type="predicted"/>
<evidence type="ECO:0000256" key="1">
    <source>
        <dbReference type="SAM" id="MobiDB-lite"/>
    </source>
</evidence>
<keyword evidence="2" id="KW-0489">Methyltransferase</keyword>
<sequence>MASSPRSAAAAAAAAAEPHADSGIESAPEASEIEHNQNLEYESDGDSGYSASDAESTWTASLTSSIQHFRLENGRTYHSYREGKYSLPNDESENDRLDLQSTLFSLTLDGKLYLAPVKNVQHCLDVGTGTGIWAIDYADSHPAAQVIGTDLSPIQPTDVPPNLQFLVDDMEEDEWHFRQPFDFIHSRMMVGSFKDWPKFMSTSYNWLQPGGWLECQDVDTLGCDDDTFSMDPPSCALAQWWSLICEALDKIGRPMVAAPNHRKCMIDAGFVDTRDEAFKWPINTWPRDEKMKLIGLWSRENTLEALEALALAPLTRILGWTKEEVTVLVAQARKDVLNPGIHAYWNIRFIYGRKPPV</sequence>
<organism evidence="2 3">
    <name type="scientific">Glonium stellatum</name>
    <dbReference type="NCBI Taxonomy" id="574774"/>
    <lineage>
        <taxon>Eukaryota</taxon>
        <taxon>Fungi</taxon>
        <taxon>Dikarya</taxon>
        <taxon>Ascomycota</taxon>
        <taxon>Pezizomycotina</taxon>
        <taxon>Dothideomycetes</taxon>
        <taxon>Pleosporomycetidae</taxon>
        <taxon>Gloniales</taxon>
        <taxon>Gloniaceae</taxon>
        <taxon>Glonium</taxon>
    </lineage>
</organism>
<dbReference type="GO" id="GO:0008168">
    <property type="term" value="F:methyltransferase activity"/>
    <property type="evidence" value="ECO:0007669"/>
    <property type="project" value="UniProtKB-KW"/>
</dbReference>